<evidence type="ECO:0000256" key="3">
    <source>
        <dbReference type="ARBA" id="ARBA00012367"/>
    </source>
</evidence>
<dbReference type="GO" id="GO:0005737">
    <property type="term" value="C:cytoplasm"/>
    <property type="evidence" value="ECO:0007669"/>
    <property type="project" value="TreeGrafter"/>
</dbReference>
<reference evidence="9" key="2">
    <citation type="journal article" date="2021" name="PeerJ">
        <title>Extensive microbial diversity within the chicken gut microbiome revealed by metagenomics and culture.</title>
        <authorList>
            <person name="Gilroy R."/>
            <person name="Ravi A."/>
            <person name="Getino M."/>
            <person name="Pursley I."/>
            <person name="Horton D.L."/>
            <person name="Alikhan N.F."/>
            <person name="Baker D."/>
            <person name="Gharbi K."/>
            <person name="Hall N."/>
            <person name="Watson M."/>
            <person name="Adriaenssens E.M."/>
            <person name="Foster-Nyarko E."/>
            <person name="Jarju S."/>
            <person name="Secka A."/>
            <person name="Antonio M."/>
            <person name="Oren A."/>
            <person name="Chaudhuri R.R."/>
            <person name="La Ragione R."/>
            <person name="Hildebrand F."/>
            <person name="Pallen M.J."/>
        </authorList>
    </citation>
    <scope>NUCLEOTIDE SEQUENCE</scope>
    <source>
        <strain evidence="9">ChiGjej3B3-7149</strain>
    </source>
</reference>
<evidence type="ECO:0000256" key="4">
    <source>
        <dbReference type="ARBA" id="ARBA00022598"/>
    </source>
</evidence>
<keyword evidence="5" id="KW-0547">Nucleotide-binding</keyword>
<dbReference type="AlphaFoldDB" id="A0A9D1IZ85"/>
<organism evidence="9 10">
    <name type="scientific">Candidatus Scatomorpha intestinigallinarum</name>
    <dbReference type="NCBI Taxonomy" id="2840923"/>
    <lineage>
        <taxon>Bacteria</taxon>
        <taxon>Bacillati</taxon>
        <taxon>Bacillota</taxon>
        <taxon>Clostridia</taxon>
        <taxon>Eubacteriales</taxon>
        <taxon>Candidatus Scatomorpha</taxon>
    </lineage>
</organism>
<keyword evidence="6" id="KW-0067">ATP-binding</keyword>
<dbReference type="PROSITE" id="PS51733">
    <property type="entry name" value="BPL_LPL_CATALYTIC"/>
    <property type="match status" value="1"/>
</dbReference>
<evidence type="ECO:0000256" key="5">
    <source>
        <dbReference type="ARBA" id="ARBA00022741"/>
    </source>
</evidence>
<feature type="domain" description="BPL/LPL catalytic" evidence="8">
    <location>
        <begin position="27"/>
        <end position="214"/>
    </location>
</feature>
<dbReference type="InterPro" id="IPR045864">
    <property type="entry name" value="aa-tRNA-synth_II/BPL/LPL"/>
</dbReference>
<dbReference type="Gene3D" id="3.30.930.10">
    <property type="entry name" value="Bira Bifunctional Protein, Domain 2"/>
    <property type="match status" value="1"/>
</dbReference>
<name>A0A9D1IZ85_9FIRM</name>
<dbReference type="Gene3D" id="3.30.390.50">
    <property type="entry name" value="CO dehydrogenase flavoprotein, C-terminal domain"/>
    <property type="match status" value="1"/>
</dbReference>
<dbReference type="GO" id="GO:0005524">
    <property type="term" value="F:ATP binding"/>
    <property type="evidence" value="ECO:0007669"/>
    <property type="project" value="UniProtKB-KW"/>
</dbReference>
<dbReference type="NCBIfam" id="TIGR00545">
    <property type="entry name" value="lipoyltrans"/>
    <property type="match status" value="1"/>
</dbReference>
<gene>
    <name evidence="9" type="ORF">IAD36_06025</name>
</gene>
<comment type="pathway">
    <text evidence="1">Protein modification; protein lipoylation via exogenous pathway; protein N(6)-(lipoyl)lysine from lipoate: step 2/2.</text>
</comment>
<proteinExistence type="predicted"/>
<dbReference type="GO" id="GO:0016979">
    <property type="term" value="F:lipoate-protein ligase activity"/>
    <property type="evidence" value="ECO:0007669"/>
    <property type="project" value="UniProtKB-EC"/>
</dbReference>
<dbReference type="InterPro" id="IPR019491">
    <property type="entry name" value="Lipoate_protein_ligase_C"/>
</dbReference>
<dbReference type="Pfam" id="PF21948">
    <property type="entry name" value="LplA-B_cat"/>
    <property type="match status" value="1"/>
</dbReference>
<dbReference type="EMBL" id="DVHH01000149">
    <property type="protein sequence ID" value="HIR55132.1"/>
    <property type="molecule type" value="Genomic_DNA"/>
</dbReference>
<comment type="pathway">
    <text evidence="2">Protein modification; protein lipoylation via exogenous pathway; protein N(6)-(lipoyl)lysine from lipoate: step 1/2.</text>
</comment>
<evidence type="ECO:0000313" key="9">
    <source>
        <dbReference type="EMBL" id="HIR55132.1"/>
    </source>
</evidence>
<evidence type="ECO:0000259" key="8">
    <source>
        <dbReference type="PROSITE" id="PS51733"/>
    </source>
</evidence>
<dbReference type="InterPro" id="IPR004562">
    <property type="entry name" value="LipoylTrfase_LipoateP_Ligase"/>
</dbReference>
<dbReference type="InterPro" id="IPR004143">
    <property type="entry name" value="BPL_LPL_catalytic"/>
</dbReference>
<comment type="catalytic activity">
    <reaction evidence="7">
        <text>L-lysyl-[lipoyl-carrier protein] + (R)-lipoate + ATP = N(6)-[(R)-lipoyl]-L-lysyl-[lipoyl-carrier protein] + AMP + diphosphate + H(+)</text>
        <dbReference type="Rhea" id="RHEA:49288"/>
        <dbReference type="Rhea" id="RHEA-COMP:10500"/>
        <dbReference type="Rhea" id="RHEA-COMP:10502"/>
        <dbReference type="ChEBI" id="CHEBI:15378"/>
        <dbReference type="ChEBI" id="CHEBI:29969"/>
        <dbReference type="ChEBI" id="CHEBI:30616"/>
        <dbReference type="ChEBI" id="CHEBI:33019"/>
        <dbReference type="ChEBI" id="CHEBI:83088"/>
        <dbReference type="ChEBI" id="CHEBI:83099"/>
        <dbReference type="ChEBI" id="CHEBI:456215"/>
        <dbReference type="EC" id="6.3.1.20"/>
    </reaction>
</comment>
<protein>
    <recommendedName>
        <fullName evidence="3">lipoate--protein ligase</fullName>
        <ecNumber evidence="3">6.3.1.20</ecNumber>
    </recommendedName>
</protein>
<dbReference type="CDD" id="cd16443">
    <property type="entry name" value="LplA"/>
    <property type="match status" value="1"/>
</dbReference>
<evidence type="ECO:0000313" key="10">
    <source>
        <dbReference type="Proteomes" id="UP000824238"/>
    </source>
</evidence>
<dbReference type="PANTHER" id="PTHR12561">
    <property type="entry name" value="LIPOATE-PROTEIN LIGASE"/>
    <property type="match status" value="1"/>
</dbReference>
<evidence type="ECO:0000256" key="6">
    <source>
        <dbReference type="ARBA" id="ARBA00022840"/>
    </source>
</evidence>
<dbReference type="EC" id="6.3.1.20" evidence="3"/>
<evidence type="ECO:0000256" key="2">
    <source>
        <dbReference type="ARBA" id="ARBA00005124"/>
    </source>
</evidence>
<dbReference type="SUPFAM" id="SSF55681">
    <property type="entry name" value="Class II aaRS and biotin synthetases"/>
    <property type="match status" value="1"/>
</dbReference>
<dbReference type="PANTHER" id="PTHR12561:SF3">
    <property type="entry name" value="LIPOYLTRANSFERASE 1, MITOCHONDRIAL"/>
    <property type="match status" value="1"/>
</dbReference>
<dbReference type="SUPFAM" id="SSF82649">
    <property type="entry name" value="SufE/NifU"/>
    <property type="match status" value="1"/>
</dbReference>
<evidence type="ECO:0000256" key="1">
    <source>
        <dbReference type="ARBA" id="ARBA00005085"/>
    </source>
</evidence>
<reference evidence="9" key="1">
    <citation type="submission" date="2020-10" db="EMBL/GenBank/DDBJ databases">
        <authorList>
            <person name="Gilroy R."/>
        </authorList>
    </citation>
    <scope>NUCLEOTIDE SEQUENCE</scope>
    <source>
        <strain evidence="9">ChiGjej3B3-7149</strain>
    </source>
</reference>
<dbReference type="GO" id="GO:0017118">
    <property type="term" value="F:lipoyltransferase activity"/>
    <property type="evidence" value="ECO:0007669"/>
    <property type="project" value="TreeGrafter"/>
</dbReference>
<evidence type="ECO:0000256" key="7">
    <source>
        <dbReference type="ARBA" id="ARBA00048037"/>
    </source>
</evidence>
<dbReference type="Pfam" id="PF10437">
    <property type="entry name" value="Lip_prot_lig_C"/>
    <property type="match status" value="1"/>
</dbReference>
<comment type="caution">
    <text evidence="9">The sequence shown here is derived from an EMBL/GenBank/DDBJ whole genome shotgun (WGS) entry which is preliminary data.</text>
</comment>
<dbReference type="Proteomes" id="UP000824238">
    <property type="component" value="Unassembled WGS sequence"/>
</dbReference>
<keyword evidence="4 9" id="KW-0436">Ligase</keyword>
<dbReference type="GO" id="GO:0009249">
    <property type="term" value="P:protein lipoylation"/>
    <property type="evidence" value="ECO:0007669"/>
    <property type="project" value="InterPro"/>
</dbReference>
<accession>A0A9D1IZ85</accession>
<sequence>MALHYLETGSTEPEFNLAFEEYVLENKREGDWLILWQNESSVIIGLNQNVSEEVDEAYVSSHGIRVVRRMTGGGAVYHDLGNLNYSFITEAGNTAELSMQALARPVCSALRSLGLRAELSGRNDICIDGRKVSGTAQRLSGGRVLHHGTLLFDTDADALASALRPRADKFESKAAKSVRSRTGNIRDFLGGDLDVHGFRRAILAQLAQGGLVCESLGQEELARVEELANAKYRSWDWNRGRSPDFSFRARRRFPAGSIEAQLQLVAGKIEAAAFVGDFLSLRDCSELCEALRGCRFEPAEFAERLRAFPLYEFFGGIGAEELMLIIFGGVENEGSQKV</sequence>